<accession>A0A556QLL6</accession>
<evidence type="ECO:0000313" key="3">
    <source>
        <dbReference type="Proteomes" id="UP000315648"/>
    </source>
</evidence>
<gene>
    <name evidence="2" type="ORF">FPL22_12535</name>
</gene>
<evidence type="ECO:0000313" key="2">
    <source>
        <dbReference type="EMBL" id="TSJ77541.1"/>
    </source>
</evidence>
<keyword evidence="3" id="KW-1185">Reference proteome</keyword>
<dbReference type="EMBL" id="VMBG01000002">
    <property type="protein sequence ID" value="TSJ77541.1"/>
    <property type="molecule type" value="Genomic_DNA"/>
</dbReference>
<proteinExistence type="predicted"/>
<feature type="domain" description="Ice-binding protein C-terminal" evidence="1">
    <location>
        <begin position="149"/>
        <end position="172"/>
    </location>
</feature>
<comment type="caution">
    <text evidence="2">The sequence shown here is derived from an EMBL/GenBank/DDBJ whole genome shotgun (WGS) entry which is preliminary data.</text>
</comment>
<evidence type="ECO:0000259" key="1">
    <source>
        <dbReference type="Pfam" id="PF07589"/>
    </source>
</evidence>
<dbReference type="Pfam" id="PF07589">
    <property type="entry name" value="PEP-CTERM"/>
    <property type="match status" value="1"/>
</dbReference>
<name>A0A556QLL6_9BACT</name>
<dbReference type="InterPro" id="IPR013424">
    <property type="entry name" value="Ice-binding_C"/>
</dbReference>
<protein>
    <submittedName>
        <fullName evidence="2">PEP-CTERM sorting domain-containing protein</fullName>
    </submittedName>
</protein>
<dbReference type="AlphaFoldDB" id="A0A556QLL6"/>
<dbReference type="NCBIfam" id="TIGR02595">
    <property type="entry name" value="PEP_CTERM"/>
    <property type="match status" value="1"/>
</dbReference>
<dbReference type="Proteomes" id="UP000315648">
    <property type="component" value="Unassembled WGS sequence"/>
</dbReference>
<sequence length="174" mass="17455">MPSSFGGTSVGFITNITGGVGYLAVFRLNTTGGVSTADFRIFKGAKTDGTSVGAQVGSTVTLNSASLNSAIFNSTTFYTISLNVNAVAGTSIGFTGSILDSSNSSIIGAFGTISDSTPTFGGTSVALRLGTGGNNVMTSVDNLVLTTSAVPEPSTYALLGGLGALGFVLSRRRR</sequence>
<reference evidence="2 3" key="1">
    <citation type="submission" date="2019-07" db="EMBL/GenBank/DDBJ databases">
        <title>Description of 53C-WASEF.</title>
        <authorList>
            <person name="Pitt A."/>
            <person name="Hahn M.W."/>
        </authorList>
    </citation>
    <scope>NUCLEOTIDE SEQUENCE [LARGE SCALE GENOMIC DNA]</scope>
    <source>
        <strain evidence="2 3">53C-WASEF</strain>
    </source>
</reference>
<organism evidence="2 3">
    <name type="scientific">Rariglobus hedericola</name>
    <dbReference type="NCBI Taxonomy" id="2597822"/>
    <lineage>
        <taxon>Bacteria</taxon>
        <taxon>Pseudomonadati</taxon>
        <taxon>Verrucomicrobiota</taxon>
        <taxon>Opitutia</taxon>
        <taxon>Opitutales</taxon>
        <taxon>Opitutaceae</taxon>
        <taxon>Rariglobus</taxon>
    </lineage>
</organism>